<comment type="caution">
    <text evidence="2">The sequence shown here is derived from an EMBL/GenBank/DDBJ whole genome shotgun (WGS) entry which is preliminary data.</text>
</comment>
<dbReference type="AlphaFoldDB" id="A0A9D3Y2D5"/>
<keyword evidence="1" id="KW-0812">Transmembrane</keyword>
<dbReference type="EMBL" id="JAIWYP010000056">
    <property type="protein sequence ID" value="KAH3690691.1"/>
    <property type="molecule type" value="Genomic_DNA"/>
</dbReference>
<name>A0A9D3Y2D5_DREPO</name>
<keyword evidence="3" id="KW-1185">Reference proteome</keyword>
<keyword evidence="1" id="KW-1133">Transmembrane helix</keyword>
<organism evidence="2 3">
    <name type="scientific">Dreissena polymorpha</name>
    <name type="common">Zebra mussel</name>
    <name type="synonym">Mytilus polymorpha</name>
    <dbReference type="NCBI Taxonomy" id="45954"/>
    <lineage>
        <taxon>Eukaryota</taxon>
        <taxon>Metazoa</taxon>
        <taxon>Spiralia</taxon>
        <taxon>Lophotrochozoa</taxon>
        <taxon>Mollusca</taxon>
        <taxon>Bivalvia</taxon>
        <taxon>Autobranchia</taxon>
        <taxon>Heteroconchia</taxon>
        <taxon>Euheterodonta</taxon>
        <taxon>Imparidentia</taxon>
        <taxon>Neoheterodontei</taxon>
        <taxon>Myida</taxon>
        <taxon>Dreissenoidea</taxon>
        <taxon>Dreissenidae</taxon>
        <taxon>Dreissena</taxon>
    </lineage>
</organism>
<gene>
    <name evidence="2" type="ORF">DPMN_190673</name>
</gene>
<sequence length="69" mass="7722">MDIGRRYSRASNGEWMPHRDRLTCGPNKAVIIIALVCGLVSAAYLPFFPGFKFEESKGCRINGVFTRAE</sequence>
<dbReference type="Proteomes" id="UP000828390">
    <property type="component" value="Unassembled WGS sequence"/>
</dbReference>
<proteinExistence type="predicted"/>
<reference evidence="2" key="2">
    <citation type="submission" date="2020-11" db="EMBL/GenBank/DDBJ databases">
        <authorList>
            <person name="McCartney M.A."/>
            <person name="Auch B."/>
            <person name="Kono T."/>
            <person name="Mallez S."/>
            <person name="Becker A."/>
            <person name="Gohl D.M."/>
            <person name="Silverstein K.A.T."/>
            <person name="Koren S."/>
            <person name="Bechman K.B."/>
            <person name="Herman A."/>
            <person name="Abrahante J.E."/>
            <person name="Garbe J."/>
        </authorList>
    </citation>
    <scope>NUCLEOTIDE SEQUENCE</scope>
    <source>
        <strain evidence="2">Duluth1</strain>
        <tissue evidence="2">Whole animal</tissue>
    </source>
</reference>
<evidence type="ECO:0000256" key="1">
    <source>
        <dbReference type="SAM" id="Phobius"/>
    </source>
</evidence>
<keyword evidence="1" id="KW-0472">Membrane</keyword>
<evidence type="ECO:0000313" key="2">
    <source>
        <dbReference type="EMBL" id="KAH3690691.1"/>
    </source>
</evidence>
<feature type="transmembrane region" description="Helical" evidence="1">
    <location>
        <begin position="29"/>
        <end position="47"/>
    </location>
</feature>
<evidence type="ECO:0000313" key="3">
    <source>
        <dbReference type="Proteomes" id="UP000828390"/>
    </source>
</evidence>
<protein>
    <submittedName>
        <fullName evidence="2">Uncharacterized protein</fullName>
    </submittedName>
</protein>
<reference evidence="2" key="1">
    <citation type="journal article" date="2019" name="bioRxiv">
        <title>The Genome of the Zebra Mussel, Dreissena polymorpha: A Resource for Invasive Species Research.</title>
        <authorList>
            <person name="McCartney M.A."/>
            <person name="Auch B."/>
            <person name="Kono T."/>
            <person name="Mallez S."/>
            <person name="Zhang Y."/>
            <person name="Obille A."/>
            <person name="Becker A."/>
            <person name="Abrahante J.E."/>
            <person name="Garbe J."/>
            <person name="Badalamenti J.P."/>
            <person name="Herman A."/>
            <person name="Mangelson H."/>
            <person name="Liachko I."/>
            <person name="Sullivan S."/>
            <person name="Sone E.D."/>
            <person name="Koren S."/>
            <person name="Silverstein K.A.T."/>
            <person name="Beckman K.B."/>
            <person name="Gohl D.M."/>
        </authorList>
    </citation>
    <scope>NUCLEOTIDE SEQUENCE</scope>
    <source>
        <strain evidence="2">Duluth1</strain>
        <tissue evidence="2">Whole animal</tissue>
    </source>
</reference>
<accession>A0A9D3Y2D5</accession>